<dbReference type="Gene3D" id="3.40.50.720">
    <property type="entry name" value="NAD(P)-binding Rossmann-like Domain"/>
    <property type="match status" value="1"/>
</dbReference>
<keyword evidence="5" id="KW-1185">Reference proteome</keyword>
<evidence type="ECO:0008006" key="6">
    <source>
        <dbReference type="Google" id="ProtNLM"/>
    </source>
</evidence>
<dbReference type="Proteomes" id="UP000037035">
    <property type="component" value="Unassembled WGS sequence"/>
</dbReference>
<dbReference type="InterPro" id="IPR002347">
    <property type="entry name" value="SDR_fam"/>
</dbReference>
<evidence type="ECO:0000256" key="3">
    <source>
        <dbReference type="ARBA" id="ARBA00023002"/>
    </source>
</evidence>
<proteinExistence type="inferred from homology"/>
<evidence type="ECO:0000256" key="2">
    <source>
        <dbReference type="ARBA" id="ARBA00022857"/>
    </source>
</evidence>
<comment type="similarity">
    <text evidence="1">Belongs to the short-chain dehydrogenases/reductases (SDR) family.</text>
</comment>
<dbReference type="OrthoDB" id="3819888at2759"/>
<dbReference type="EMBL" id="LAVV01010752">
    <property type="protein sequence ID" value="KNZ48629.1"/>
    <property type="molecule type" value="Genomic_DNA"/>
</dbReference>
<comment type="caution">
    <text evidence="4">The sequence shown here is derived from an EMBL/GenBank/DDBJ whole genome shotgun (WGS) entry which is preliminary data.</text>
</comment>
<evidence type="ECO:0000256" key="1">
    <source>
        <dbReference type="ARBA" id="ARBA00006484"/>
    </source>
</evidence>
<dbReference type="GO" id="GO:0016491">
    <property type="term" value="F:oxidoreductase activity"/>
    <property type="evidence" value="ECO:0007669"/>
    <property type="project" value="UniProtKB-KW"/>
</dbReference>
<dbReference type="SUPFAM" id="SSF51735">
    <property type="entry name" value="NAD(P)-binding Rossmann-fold domains"/>
    <property type="match status" value="1"/>
</dbReference>
<keyword evidence="2" id="KW-0521">NADP</keyword>
<evidence type="ECO:0000313" key="4">
    <source>
        <dbReference type="EMBL" id="KNZ48629.1"/>
    </source>
</evidence>
<dbReference type="VEuPathDB" id="FungiDB:VP01_552g8"/>
<sequence length="239" mass="25607">MESSHQELTSANLFDVKDLVIVVTGGGTGIGQMMTRALIANGAKKVYIVGRRLEVLQTTAKEFSSSAPGKIIPIQADLTNKSEIDGLRKKLEAEEKYIDILINNSAVGGPQFNGSVKTVGEISESMWSADEAEANALLQTNVLGYFYTSAALLKLLVPSELTAGESDKQNKSALKDTIGLNIPEGRPGIDKEIACTVLYLAEIDSICYMCILQSKHQQYTSGSVVLADGGVLNLMPSSY</sequence>
<organism evidence="4 5">
    <name type="scientific">Puccinia sorghi</name>
    <dbReference type="NCBI Taxonomy" id="27349"/>
    <lineage>
        <taxon>Eukaryota</taxon>
        <taxon>Fungi</taxon>
        <taxon>Dikarya</taxon>
        <taxon>Basidiomycota</taxon>
        <taxon>Pucciniomycotina</taxon>
        <taxon>Pucciniomycetes</taxon>
        <taxon>Pucciniales</taxon>
        <taxon>Pucciniaceae</taxon>
        <taxon>Puccinia</taxon>
    </lineage>
</organism>
<dbReference type="AlphaFoldDB" id="A0A0L6UJA8"/>
<gene>
    <name evidence="4" type="ORF">VP01_552g8</name>
</gene>
<reference evidence="4 5" key="1">
    <citation type="submission" date="2015-08" db="EMBL/GenBank/DDBJ databases">
        <title>Next Generation Sequencing and Analysis of the Genome of Puccinia sorghi L Schw, the Causal Agent of Maize Common Rust.</title>
        <authorList>
            <person name="Rochi L."/>
            <person name="Burguener G."/>
            <person name="Darino M."/>
            <person name="Turjanski A."/>
            <person name="Kreff E."/>
            <person name="Dieguez M.J."/>
            <person name="Sacco F."/>
        </authorList>
    </citation>
    <scope>NUCLEOTIDE SEQUENCE [LARGE SCALE GENOMIC DNA]</scope>
    <source>
        <strain evidence="4 5">RO10H11247</strain>
    </source>
</reference>
<dbReference type="PRINTS" id="PR00081">
    <property type="entry name" value="GDHRDH"/>
</dbReference>
<dbReference type="PANTHER" id="PTHR43618:SF4">
    <property type="entry name" value="SHORT CHAIN DEHYDROGENASE_REDUCTASE FAMILY (AFU_ORTHOLOGUE AFUA_7G04540)"/>
    <property type="match status" value="1"/>
</dbReference>
<dbReference type="STRING" id="27349.A0A0L6UJA8"/>
<dbReference type="Pfam" id="PF00106">
    <property type="entry name" value="adh_short"/>
    <property type="match status" value="1"/>
</dbReference>
<keyword evidence="3" id="KW-0560">Oxidoreductase</keyword>
<evidence type="ECO:0000313" key="5">
    <source>
        <dbReference type="Proteomes" id="UP000037035"/>
    </source>
</evidence>
<protein>
    <recommendedName>
        <fullName evidence="6">NAD(P)-binding protein</fullName>
    </recommendedName>
</protein>
<accession>A0A0L6UJA8</accession>
<dbReference type="PANTHER" id="PTHR43618">
    <property type="entry name" value="7-ALPHA-HYDROXYSTEROID DEHYDROGENASE"/>
    <property type="match status" value="1"/>
</dbReference>
<dbReference type="InterPro" id="IPR036291">
    <property type="entry name" value="NAD(P)-bd_dom_sf"/>
</dbReference>
<dbReference type="CDD" id="cd05233">
    <property type="entry name" value="SDR_c"/>
    <property type="match status" value="1"/>
</dbReference>
<dbReference type="InterPro" id="IPR052178">
    <property type="entry name" value="Sec_Metab_Biosynth_SDR"/>
</dbReference>
<name>A0A0L6UJA8_9BASI</name>